<evidence type="ECO:0000313" key="7">
    <source>
        <dbReference type="Proteomes" id="UP000813462"/>
    </source>
</evidence>
<dbReference type="OrthoDB" id="653734at2759"/>
<evidence type="ECO:0000259" key="5">
    <source>
        <dbReference type="Pfam" id="PF14368"/>
    </source>
</evidence>
<dbReference type="CDD" id="cd04660">
    <property type="entry name" value="nsLTP_like"/>
    <property type="match status" value="1"/>
</dbReference>
<sequence>MAISTITHGSVRCLGLAMLLVAALLVSSGSNQVMAQNCKDKSVLGNLVSQCSNYVMKTGPKVKPLASCCKAVKAVDVRCVCNFVTKDIERIVDMEKVVYVARSCGKKIKSGTKCGSYTVHQNKN</sequence>
<organism evidence="6 7">
    <name type="scientific">Ziziphus jujuba var. spinosa</name>
    <dbReference type="NCBI Taxonomy" id="714518"/>
    <lineage>
        <taxon>Eukaryota</taxon>
        <taxon>Viridiplantae</taxon>
        <taxon>Streptophyta</taxon>
        <taxon>Embryophyta</taxon>
        <taxon>Tracheophyta</taxon>
        <taxon>Spermatophyta</taxon>
        <taxon>Magnoliopsida</taxon>
        <taxon>eudicotyledons</taxon>
        <taxon>Gunneridae</taxon>
        <taxon>Pentapetalae</taxon>
        <taxon>rosids</taxon>
        <taxon>fabids</taxon>
        <taxon>Rosales</taxon>
        <taxon>Rhamnaceae</taxon>
        <taxon>Paliureae</taxon>
        <taxon>Ziziphus</taxon>
    </lineage>
</organism>
<protein>
    <recommendedName>
        <fullName evidence="5">Bifunctional inhibitor/plant lipid transfer protein/seed storage helical domain-containing protein</fullName>
    </recommendedName>
</protein>
<name>A0A978VTS7_ZIZJJ</name>
<dbReference type="SUPFAM" id="SSF47699">
    <property type="entry name" value="Bifunctional inhibitor/lipid-transfer protein/seed storage 2S albumin"/>
    <property type="match status" value="1"/>
</dbReference>
<feature type="signal peptide" evidence="4">
    <location>
        <begin position="1"/>
        <end position="35"/>
    </location>
</feature>
<feature type="domain" description="Bifunctional inhibitor/plant lipid transfer protein/seed storage helical" evidence="5">
    <location>
        <begin position="25"/>
        <end position="114"/>
    </location>
</feature>
<evidence type="ECO:0000313" key="6">
    <source>
        <dbReference type="EMBL" id="KAH7542222.1"/>
    </source>
</evidence>
<dbReference type="AlphaFoldDB" id="A0A978VTS7"/>
<dbReference type="Gene3D" id="1.10.110.10">
    <property type="entry name" value="Plant lipid-transfer and hydrophobic proteins"/>
    <property type="match status" value="1"/>
</dbReference>
<comment type="caution">
    <text evidence="6">The sequence shown here is derived from an EMBL/GenBank/DDBJ whole genome shotgun (WGS) entry which is preliminary data.</text>
</comment>
<evidence type="ECO:0000256" key="3">
    <source>
        <dbReference type="ARBA" id="ARBA00023121"/>
    </source>
</evidence>
<dbReference type="Proteomes" id="UP000813462">
    <property type="component" value="Unassembled WGS sequence"/>
</dbReference>
<keyword evidence="4" id="KW-0732">Signal</keyword>
<dbReference type="InterPro" id="IPR036312">
    <property type="entry name" value="Bifun_inhib/LTP/seed_sf"/>
</dbReference>
<evidence type="ECO:0000256" key="4">
    <source>
        <dbReference type="SAM" id="SignalP"/>
    </source>
</evidence>
<dbReference type="GO" id="GO:0008289">
    <property type="term" value="F:lipid binding"/>
    <property type="evidence" value="ECO:0007669"/>
    <property type="project" value="UniProtKB-KW"/>
</dbReference>
<keyword evidence="2" id="KW-0813">Transport</keyword>
<comment type="function">
    <text evidence="1">Plant non-specific lipid-transfer proteins transfer phospholipids as well as galactolipids across membranes. May play a role in wax or cutin deposition in the cell walls of expanding epidermal cells and certain secretory tissues.</text>
</comment>
<keyword evidence="3" id="KW-0446">Lipid-binding</keyword>
<dbReference type="PANTHER" id="PTHR33286:SF1">
    <property type="entry name" value="OS01G0800600 PROTEIN"/>
    <property type="match status" value="1"/>
</dbReference>
<dbReference type="InterPro" id="IPR016140">
    <property type="entry name" value="Bifunc_inhib/LTP/seed_store"/>
</dbReference>
<dbReference type="PANTHER" id="PTHR33286">
    <property type="entry name" value="BIFUNCTIONAL INHIBITOR/LIPID-TRANSFER PROTEIN/SEED STORAGE 2S ALBUMIN SUPERFAMILY PROTEIN"/>
    <property type="match status" value="1"/>
</dbReference>
<reference evidence="6" key="1">
    <citation type="journal article" date="2021" name="Front. Plant Sci.">
        <title>Chromosome-Scale Genome Assembly for Chinese Sour Jujube and Insights Into Its Genome Evolution and Domestication Signature.</title>
        <authorList>
            <person name="Shen L.-Y."/>
            <person name="Luo H."/>
            <person name="Wang X.-L."/>
            <person name="Wang X.-M."/>
            <person name="Qiu X.-J."/>
            <person name="Liu H."/>
            <person name="Zhou S.-S."/>
            <person name="Jia K.-H."/>
            <person name="Nie S."/>
            <person name="Bao Y.-T."/>
            <person name="Zhang R.-G."/>
            <person name="Yun Q.-Z."/>
            <person name="Chai Y.-H."/>
            <person name="Lu J.-Y."/>
            <person name="Li Y."/>
            <person name="Zhao S.-W."/>
            <person name="Mao J.-F."/>
            <person name="Jia S.-G."/>
            <person name="Mao Y.-M."/>
        </authorList>
    </citation>
    <scope>NUCLEOTIDE SEQUENCE</scope>
    <source>
        <strain evidence="6">AT0</strain>
        <tissue evidence="6">Leaf</tissue>
    </source>
</reference>
<evidence type="ECO:0000256" key="1">
    <source>
        <dbReference type="ARBA" id="ARBA00003211"/>
    </source>
</evidence>
<dbReference type="EMBL" id="JAEACU010000002">
    <property type="protein sequence ID" value="KAH7542222.1"/>
    <property type="molecule type" value="Genomic_DNA"/>
</dbReference>
<proteinExistence type="predicted"/>
<gene>
    <name evidence="6" type="ORF">FEM48_Zijuj02G0050600</name>
</gene>
<accession>A0A978VTS7</accession>
<evidence type="ECO:0000256" key="2">
    <source>
        <dbReference type="ARBA" id="ARBA00022448"/>
    </source>
</evidence>
<dbReference type="Pfam" id="PF14368">
    <property type="entry name" value="LTP_2"/>
    <property type="match status" value="1"/>
</dbReference>
<feature type="chain" id="PRO_5037838380" description="Bifunctional inhibitor/plant lipid transfer protein/seed storage helical domain-containing protein" evidence="4">
    <location>
        <begin position="36"/>
        <end position="124"/>
    </location>
</feature>
<dbReference type="InterPro" id="IPR044741">
    <property type="entry name" value="NsLTP-like"/>
</dbReference>